<dbReference type="NCBIfam" id="NF004684">
    <property type="entry name" value="PRK06027.1"/>
    <property type="match status" value="1"/>
</dbReference>
<proteinExistence type="inferred from homology"/>
<dbReference type="GO" id="GO:0006189">
    <property type="term" value="P:'de novo' IMP biosynthetic process"/>
    <property type="evidence" value="ECO:0007669"/>
    <property type="project" value="UniProtKB-UniRule"/>
</dbReference>
<dbReference type="PANTHER" id="PTHR42706:SF1">
    <property type="entry name" value="FORMYLTETRAHYDROFOLATE DEFORMYLASE 2, MITOCHONDRIAL"/>
    <property type="match status" value="1"/>
</dbReference>
<dbReference type="InterPro" id="IPR045865">
    <property type="entry name" value="ACT-like_dom_sf"/>
</dbReference>
<dbReference type="InterPro" id="IPR044074">
    <property type="entry name" value="PurU_ACT"/>
</dbReference>
<comment type="catalytic activity">
    <reaction evidence="3">
        <text>(6R)-10-formyltetrahydrofolate + H2O = (6S)-5,6,7,8-tetrahydrofolate + formate + H(+)</text>
        <dbReference type="Rhea" id="RHEA:19833"/>
        <dbReference type="ChEBI" id="CHEBI:15377"/>
        <dbReference type="ChEBI" id="CHEBI:15378"/>
        <dbReference type="ChEBI" id="CHEBI:15740"/>
        <dbReference type="ChEBI" id="CHEBI:57453"/>
        <dbReference type="ChEBI" id="CHEBI:195366"/>
        <dbReference type="EC" id="3.5.1.10"/>
    </reaction>
</comment>
<dbReference type="InterPro" id="IPR004810">
    <property type="entry name" value="PurU"/>
</dbReference>
<dbReference type="Pfam" id="PF01842">
    <property type="entry name" value="ACT"/>
    <property type="match status" value="1"/>
</dbReference>
<feature type="active site" evidence="3">
    <location>
        <position position="245"/>
    </location>
</feature>
<evidence type="ECO:0000256" key="3">
    <source>
        <dbReference type="HAMAP-Rule" id="MF_01927"/>
    </source>
</evidence>
<dbReference type="AlphaFoldDB" id="A0A8J8GFN6"/>
<evidence type="ECO:0000256" key="1">
    <source>
        <dbReference type="ARBA" id="ARBA00022563"/>
    </source>
</evidence>
<dbReference type="Gene3D" id="3.40.50.170">
    <property type="entry name" value="Formyl transferase, N-terminal domain"/>
    <property type="match status" value="1"/>
</dbReference>
<dbReference type="PIRSF" id="PIRSF036480">
    <property type="entry name" value="FormyFH4_hydr"/>
    <property type="match status" value="1"/>
</dbReference>
<evidence type="ECO:0000256" key="2">
    <source>
        <dbReference type="ARBA" id="ARBA00022801"/>
    </source>
</evidence>
<dbReference type="PROSITE" id="PS51671">
    <property type="entry name" value="ACT"/>
    <property type="match status" value="1"/>
</dbReference>
<dbReference type="PRINTS" id="PR01575">
    <property type="entry name" value="FFH4HYDRLASE"/>
</dbReference>
<dbReference type="Proteomes" id="UP000625804">
    <property type="component" value="Unassembled WGS sequence"/>
</dbReference>
<dbReference type="UniPathway" id="UPA00074">
    <property type="reaction ID" value="UER00170"/>
</dbReference>
<keyword evidence="7" id="KW-1185">Reference proteome</keyword>
<dbReference type="InterPro" id="IPR036477">
    <property type="entry name" value="Formyl_transf_N_sf"/>
</dbReference>
<dbReference type="EMBL" id="JABTTE010000026">
    <property type="protein sequence ID" value="NSL53029.1"/>
    <property type="molecule type" value="Genomic_DNA"/>
</dbReference>
<dbReference type="HAMAP" id="MF_01927">
    <property type="entry name" value="PurU"/>
    <property type="match status" value="1"/>
</dbReference>
<dbReference type="GO" id="GO:0008864">
    <property type="term" value="F:formyltetrahydrofolate deformylase activity"/>
    <property type="evidence" value="ECO:0007669"/>
    <property type="project" value="UniProtKB-UniRule"/>
</dbReference>
<keyword evidence="1 3" id="KW-0554">One-carbon metabolism</keyword>
<dbReference type="InterPro" id="IPR002376">
    <property type="entry name" value="Formyl_transf_N"/>
</dbReference>
<evidence type="ECO:0000256" key="4">
    <source>
        <dbReference type="NCBIfam" id="TIGR00655"/>
    </source>
</evidence>
<dbReference type="InterPro" id="IPR041729">
    <property type="entry name" value="Formyl-FH4-Hydrolase_C"/>
</dbReference>
<dbReference type="Pfam" id="PF00551">
    <property type="entry name" value="Formyl_trans_N"/>
    <property type="match status" value="1"/>
</dbReference>
<evidence type="ECO:0000313" key="7">
    <source>
        <dbReference type="Proteomes" id="UP000625804"/>
    </source>
</evidence>
<dbReference type="SUPFAM" id="SSF53328">
    <property type="entry name" value="Formyltransferase"/>
    <property type="match status" value="1"/>
</dbReference>
<comment type="pathway">
    <text evidence="3">Purine metabolism; IMP biosynthesis via de novo pathway; formate from 10-formyl-5,6,7,8-tetrahydrofolate: step 1/1.</text>
</comment>
<evidence type="ECO:0000259" key="5">
    <source>
        <dbReference type="PROSITE" id="PS51671"/>
    </source>
</evidence>
<accession>A0A8J8GFN6</accession>
<dbReference type="PANTHER" id="PTHR42706">
    <property type="entry name" value="FORMYLTETRAHYDROFOLATE DEFORMYLASE"/>
    <property type="match status" value="1"/>
</dbReference>
<dbReference type="RefSeq" id="WP_173732230.1">
    <property type="nucleotide sequence ID" value="NZ_JABTTE010000026.1"/>
</dbReference>
<dbReference type="Gene3D" id="3.30.70.260">
    <property type="match status" value="1"/>
</dbReference>
<dbReference type="GO" id="GO:0006730">
    <property type="term" value="P:one-carbon metabolic process"/>
    <property type="evidence" value="ECO:0007669"/>
    <property type="project" value="UniProtKB-KW"/>
</dbReference>
<dbReference type="EC" id="3.5.1.10" evidence="3 4"/>
<reference evidence="6" key="1">
    <citation type="submission" date="2020-06" db="EMBL/GenBank/DDBJ databases">
        <title>A novel thermopfilic bacterium from Erzurum, Turkey.</title>
        <authorList>
            <person name="Adiguzel A."/>
            <person name="Ay H."/>
            <person name="Baltaci M.O."/>
        </authorList>
    </citation>
    <scope>NUCLEOTIDE SEQUENCE</scope>
    <source>
        <strain evidence="6">P2</strain>
    </source>
</reference>
<sequence>MKNIRERKIQLFQQKNKDKARLLISCPDQPGIVAAVSKFLYEHGANILQSDQYSEDPEGGGLFFMRIEFTLPNLIGQEEKLEKDFEPIGKQFKMDWRFAYAYHIKKMAIFVSKQDHCLMELLWQWQAGDLVTDIALVISNHPDLGPTVEQFGIPFYHIPVTKETKREAEQKQLKLLEEYNIDVSVLARYMQILSPEFVAQQPLRIINIHHSFLPAFIGARPYERAYERGVKIIGATSHYVTDDLDEGPIIEQDVQRVSHSHTAEDLKRIGRSVERSVLARAVVWHLEDRIIPYKNKTVVFN</sequence>
<comment type="similarity">
    <text evidence="3">Belongs to the PurU family.</text>
</comment>
<dbReference type="CDD" id="cd04875">
    <property type="entry name" value="ACT_F4HF-DF"/>
    <property type="match status" value="1"/>
</dbReference>
<gene>
    <name evidence="3 6" type="primary">purU</name>
    <name evidence="6" type="ORF">HR057_14830</name>
</gene>
<organism evidence="6 7">
    <name type="scientific">Calidifontibacillus erzurumensis</name>
    <dbReference type="NCBI Taxonomy" id="2741433"/>
    <lineage>
        <taxon>Bacteria</taxon>
        <taxon>Bacillati</taxon>
        <taxon>Bacillota</taxon>
        <taxon>Bacilli</taxon>
        <taxon>Bacillales</taxon>
        <taxon>Bacillaceae</taxon>
        <taxon>Calidifontibacillus/Schinkia group</taxon>
        <taxon>Calidifontibacillus</taxon>
    </lineage>
</organism>
<protein>
    <recommendedName>
        <fullName evidence="3 4">Formyltetrahydrofolate deformylase</fullName>
        <ecNumber evidence="3 4">3.5.1.10</ecNumber>
    </recommendedName>
    <alternativeName>
        <fullName evidence="3">Formyl-FH(4) hydrolase</fullName>
    </alternativeName>
</protein>
<comment type="function">
    <text evidence="3">Catalyzes the hydrolysis of 10-formyltetrahydrofolate (formyl-FH4) to formate and tetrahydrofolate (FH4).</text>
</comment>
<evidence type="ECO:0000313" key="6">
    <source>
        <dbReference type="EMBL" id="NSL53029.1"/>
    </source>
</evidence>
<keyword evidence="2 3" id="KW-0378">Hydrolase</keyword>
<comment type="caution">
    <text evidence="6">The sequence shown here is derived from an EMBL/GenBank/DDBJ whole genome shotgun (WGS) entry which is preliminary data.</text>
</comment>
<dbReference type="CDD" id="cd08648">
    <property type="entry name" value="FMT_core_Formyl-FH4-Hydrolase_C"/>
    <property type="match status" value="1"/>
</dbReference>
<name>A0A8J8GFN6_9BACI</name>
<keyword evidence="3" id="KW-0658">Purine biosynthesis</keyword>
<feature type="domain" description="ACT" evidence="5">
    <location>
        <begin position="21"/>
        <end position="103"/>
    </location>
</feature>
<dbReference type="InterPro" id="IPR002912">
    <property type="entry name" value="ACT_dom"/>
</dbReference>
<dbReference type="SUPFAM" id="SSF55021">
    <property type="entry name" value="ACT-like"/>
    <property type="match status" value="1"/>
</dbReference>
<dbReference type="NCBIfam" id="TIGR00655">
    <property type="entry name" value="PurU"/>
    <property type="match status" value="1"/>
</dbReference>